<evidence type="ECO:0000313" key="10">
    <source>
        <dbReference type="Proteomes" id="UP000219167"/>
    </source>
</evidence>
<comment type="function">
    <text evidence="6">Thiol-specific peroxidase that catalyzes the reduction of hydrogen peroxide and organic hydroperoxides to water and alcohols, respectively. Plays a role in cell protection against oxidative stress by detoxifying peroxides.</text>
</comment>
<evidence type="ECO:0000256" key="7">
    <source>
        <dbReference type="SAM" id="MobiDB-lite"/>
    </source>
</evidence>
<evidence type="ECO:0000256" key="1">
    <source>
        <dbReference type="ARBA" id="ARBA00022559"/>
    </source>
</evidence>
<feature type="region of interest" description="Disordered" evidence="7">
    <location>
        <begin position="1"/>
        <end position="26"/>
    </location>
</feature>
<dbReference type="PANTHER" id="PTHR10430">
    <property type="entry name" value="PEROXIREDOXIN"/>
    <property type="match status" value="1"/>
</dbReference>
<reference evidence="9 10" key="1">
    <citation type="submission" date="2017-08" db="EMBL/GenBank/DDBJ databases">
        <authorList>
            <person name="de Groot N.N."/>
        </authorList>
    </citation>
    <scope>NUCLEOTIDE SEQUENCE [LARGE SCALE GENOMIC DNA]</scope>
    <source>
        <strain evidence="9 10">JC85</strain>
    </source>
</reference>
<evidence type="ECO:0000256" key="5">
    <source>
        <dbReference type="PIRSR" id="PIRSR637944-1"/>
    </source>
</evidence>
<dbReference type="EC" id="1.11.1.27" evidence="6"/>
<gene>
    <name evidence="9" type="ORF">SAMN05892877_101240</name>
</gene>
<evidence type="ECO:0000313" key="9">
    <source>
        <dbReference type="EMBL" id="SOC35210.1"/>
    </source>
</evidence>
<dbReference type="EMBL" id="OBQD01000001">
    <property type="protein sequence ID" value="SOC35210.1"/>
    <property type="molecule type" value="Genomic_DNA"/>
</dbReference>
<keyword evidence="1 6" id="KW-0575">Peroxidase</keyword>
<dbReference type="GO" id="GO:0005737">
    <property type="term" value="C:cytoplasm"/>
    <property type="evidence" value="ECO:0007669"/>
    <property type="project" value="TreeGrafter"/>
</dbReference>
<comment type="similarity">
    <text evidence="6">Belongs to the peroxiredoxin family. Prx5 subfamily.</text>
</comment>
<feature type="active site" description="Cysteine sulfenic acid (-SOH) intermediate" evidence="5">
    <location>
        <position position="49"/>
    </location>
</feature>
<evidence type="ECO:0000256" key="3">
    <source>
        <dbReference type="ARBA" id="ARBA00023002"/>
    </source>
</evidence>
<dbReference type="SUPFAM" id="SSF52833">
    <property type="entry name" value="Thioredoxin-like"/>
    <property type="match status" value="1"/>
</dbReference>
<dbReference type="InterPro" id="IPR037944">
    <property type="entry name" value="PRX5-like"/>
</dbReference>
<evidence type="ECO:0000256" key="2">
    <source>
        <dbReference type="ARBA" id="ARBA00022862"/>
    </source>
</evidence>
<feature type="compositionally biased region" description="Basic and acidic residues" evidence="7">
    <location>
        <begin position="8"/>
        <end position="19"/>
    </location>
</feature>
<sequence length="161" mass="16790">MTIAVGDRLPDLKLKERTPDGPADVSTGDLFSGKRVVLFAVPGAFTPTCSLNHLPGYLENRDAILAKGVDDIIVVAVNDHHVMGAWANSTGAAGKLRFIADWDAAFTKALGLDADLSAGGLGVRSKRYSMLVEDGVVKTLNVEESPGQATVSAAAAMIGQL</sequence>
<evidence type="ECO:0000256" key="6">
    <source>
        <dbReference type="RuleBase" id="RU366011"/>
    </source>
</evidence>
<dbReference type="OrthoDB" id="9800621at2"/>
<keyword evidence="10" id="KW-1185">Reference proteome</keyword>
<dbReference type="GO" id="GO:0034599">
    <property type="term" value="P:cellular response to oxidative stress"/>
    <property type="evidence" value="ECO:0007669"/>
    <property type="project" value="InterPro"/>
</dbReference>
<comment type="catalytic activity">
    <reaction evidence="6">
        <text>a hydroperoxide + 2 glutathione = an alcohol + glutathione disulfide + H2O</text>
        <dbReference type="Rhea" id="RHEA:62632"/>
        <dbReference type="ChEBI" id="CHEBI:15377"/>
        <dbReference type="ChEBI" id="CHEBI:30879"/>
        <dbReference type="ChEBI" id="CHEBI:35924"/>
        <dbReference type="ChEBI" id="CHEBI:57925"/>
        <dbReference type="ChEBI" id="CHEBI:58297"/>
        <dbReference type="EC" id="1.11.1.27"/>
    </reaction>
</comment>
<dbReference type="FunFam" id="3.40.30.10:FF:000020">
    <property type="entry name" value="Peroxiredoxin"/>
    <property type="match status" value="1"/>
</dbReference>
<evidence type="ECO:0000259" key="8">
    <source>
        <dbReference type="PROSITE" id="PS51352"/>
    </source>
</evidence>
<dbReference type="CDD" id="cd03013">
    <property type="entry name" value="PRX5_like"/>
    <property type="match status" value="1"/>
</dbReference>
<dbReference type="PANTHER" id="PTHR10430:SF16">
    <property type="entry name" value="PEROXIREDOXIN-5, MITOCHONDRIAL"/>
    <property type="match status" value="1"/>
</dbReference>
<keyword evidence="2 6" id="KW-0049">Antioxidant</keyword>
<dbReference type="PROSITE" id="PS51352">
    <property type="entry name" value="THIOREDOXIN_2"/>
    <property type="match status" value="1"/>
</dbReference>
<proteinExistence type="inferred from homology"/>
<dbReference type="GO" id="GO:0042744">
    <property type="term" value="P:hydrogen peroxide catabolic process"/>
    <property type="evidence" value="ECO:0007669"/>
    <property type="project" value="TreeGrafter"/>
</dbReference>
<dbReference type="Pfam" id="PF08534">
    <property type="entry name" value="Redoxin"/>
    <property type="match status" value="1"/>
</dbReference>
<dbReference type="InterPro" id="IPR036249">
    <property type="entry name" value="Thioredoxin-like_sf"/>
</dbReference>
<dbReference type="AlphaFoldDB" id="A0A285TZQ8"/>
<organism evidence="9 10">
    <name type="scientific">Rhizobium subbaraonis</name>
    <dbReference type="NCBI Taxonomy" id="908946"/>
    <lineage>
        <taxon>Bacteria</taxon>
        <taxon>Pseudomonadati</taxon>
        <taxon>Pseudomonadota</taxon>
        <taxon>Alphaproteobacteria</taxon>
        <taxon>Hyphomicrobiales</taxon>
        <taxon>Rhizobiaceae</taxon>
        <taxon>Rhizobium/Agrobacterium group</taxon>
        <taxon>Rhizobium</taxon>
    </lineage>
</organism>
<dbReference type="GO" id="GO:0008379">
    <property type="term" value="F:thioredoxin peroxidase activity"/>
    <property type="evidence" value="ECO:0007669"/>
    <property type="project" value="InterPro"/>
</dbReference>
<accession>A0A285TZQ8</accession>
<dbReference type="RefSeq" id="WP_097135630.1">
    <property type="nucleotide sequence ID" value="NZ_OBQD01000001.1"/>
</dbReference>
<feature type="domain" description="Thioredoxin" evidence="8">
    <location>
        <begin position="3"/>
        <end position="161"/>
    </location>
</feature>
<dbReference type="Gene3D" id="3.40.30.10">
    <property type="entry name" value="Glutaredoxin"/>
    <property type="match status" value="1"/>
</dbReference>
<keyword evidence="4 6" id="KW-0676">Redox-active center</keyword>
<dbReference type="GO" id="GO:0045454">
    <property type="term" value="P:cell redox homeostasis"/>
    <property type="evidence" value="ECO:0007669"/>
    <property type="project" value="TreeGrafter"/>
</dbReference>
<dbReference type="InterPro" id="IPR013740">
    <property type="entry name" value="Redoxin"/>
</dbReference>
<name>A0A285TZQ8_9HYPH</name>
<dbReference type="InterPro" id="IPR013766">
    <property type="entry name" value="Thioredoxin_domain"/>
</dbReference>
<dbReference type="Proteomes" id="UP000219167">
    <property type="component" value="Unassembled WGS sequence"/>
</dbReference>
<protein>
    <recommendedName>
        <fullName evidence="6">Glutathione-dependent peroxiredoxin</fullName>
        <ecNumber evidence="6">1.11.1.27</ecNumber>
    </recommendedName>
</protein>
<keyword evidence="3 6" id="KW-0560">Oxidoreductase</keyword>
<evidence type="ECO:0000256" key="4">
    <source>
        <dbReference type="ARBA" id="ARBA00023284"/>
    </source>
</evidence>